<comment type="caution">
    <text evidence="3">Lacks conserved residue(s) required for the propagation of feature annotation.</text>
</comment>
<dbReference type="InterPro" id="IPR000223">
    <property type="entry name" value="Pept_S26A_signal_pept_1"/>
</dbReference>
<reference evidence="5" key="1">
    <citation type="journal article" date="2014" name="Int. J. Syst. Evol. Microbiol.">
        <title>Complete genome sequence of Corynebacterium casei LMG S-19264T (=DSM 44701T), isolated from a smear-ripened cheese.</title>
        <authorList>
            <consortium name="US DOE Joint Genome Institute (JGI-PGF)"/>
            <person name="Walter F."/>
            <person name="Albersmeier A."/>
            <person name="Kalinowski J."/>
            <person name="Ruckert C."/>
        </authorList>
    </citation>
    <scope>NUCLEOTIDE SEQUENCE</scope>
    <source>
        <strain evidence="5">JCM 4434</strain>
    </source>
</reference>
<dbReference type="EMBL" id="BMUB01000002">
    <property type="protein sequence ID" value="GGU63225.1"/>
    <property type="molecule type" value="Genomic_DNA"/>
</dbReference>
<evidence type="ECO:0000256" key="1">
    <source>
        <dbReference type="ARBA" id="ARBA00004401"/>
    </source>
</evidence>
<reference evidence="7" key="3">
    <citation type="submission" date="2016-08" db="EMBL/GenBank/DDBJ databases">
        <title>Sequencing, assembly and comparative genomics of S. aureofaciens ATCC 10762.</title>
        <authorList>
            <person name="Gradnigo J.S."/>
            <person name="Johnson N."/>
            <person name="Somerville G.A."/>
        </authorList>
    </citation>
    <scope>NUCLEOTIDE SEQUENCE [LARGE SCALE GENOMIC DNA]</scope>
    <source>
        <strain evidence="7">ATCC 10762 / DSM 40127 / CCM 3239 / JCM 4008 / LMG 5968 / NBRC 12843 / NCIMB 8234 / A-377</strain>
    </source>
</reference>
<keyword evidence="3" id="KW-0812">Transmembrane</keyword>
<feature type="domain" description="Peptidase S26" evidence="4">
    <location>
        <begin position="17"/>
        <end position="168"/>
    </location>
</feature>
<dbReference type="SUPFAM" id="SSF51306">
    <property type="entry name" value="LexA/Signal peptidase"/>
    <property type="match status" value="1"/>
</dbReference>
<dbReference type="PRINTS" id="PR00727">
    <property type="entry name" value="LEADERPTASE"/>
</dbReference>
<dbReference type="OrthoDB" id="7830750at2"/>
<feature type="transmembrane region" description="Helical" evidence="3">
    <location>
        <begin position="9"/>
        <end position="31"/>
    </location>
</feature>
<dbReference type="Gene3D" id="2.10.109.10">
    <property type="entry name" value="Umud Fragment, subunit A"/>
    <property type="match status" value="1"/>
</dbReference>
<dbReference type="PANTHER" id="PTHR43390">
    <property type="entry name" value="SIGNAL PEPTIDASE I"/>
    <property type="match status" value="1"/>
</dbReference>
<name>A0A1E7N4W6_KITAU</name>
<dbReference type="InterPro" id="IPR036286">
    <property type="entry name" value="LexA/Signal_pep-like_sf"/>
</dbReference>
<dbReference type="Pfam" id="PF10502">
    <property type="entry name" value="Peptidase_S26"/>
    <property type="match status" value="1"/>
</dbReference>
<comment type="similarity">
    <text evidence="2 3">Belongs to the peptidase S26 family.</text>
</comment>
<evidence type="ECO:0000313" key="7">
    <source>
        <dbReference type="Proteomes" id="UP000037395"/>
    </source>
</evidence>
<dbReference type="Proteomes" id="UP000037395">
    <property type="component" value="Unassembled WGS sequence"/>
</dbReference>
<reference evidence="6" key="4">
    <citation type="submission" date="2016-08" db="EMBL/GenBank/DDBJ databases">
        <title>Sequencing, Assembly and Comparative Genomics of S. aureofaciens ATCC 10762.</title>
        <authorList>
            <person name="Gradnigo J.S."/>
            <person name="Johnson N."/>
            <person name="Somerville G.A."/>
        </authorList>
    </citation>
    <scope>NUCLEOTIDE SEQUENCE [LARGE SCALE GENOMIC DNA]</scope>
    <source>
        <strain evidence="6">ATCC 10762</strain>
    </source>
</reference>
<gene>
    <name evidence="5" type="ORF">GCM10010502_12710</name>
    <name evidence="6" type="ORF">HS99_0007500</name>
</gene>
<dbReference type="CDD" id="cd06462">
    <property type="entry name" value="Peptidase_S24_S26"/>
    <property type="match status" value="1"/>
</dbReference>
<dbReference type="GO" id="GO:0006465">
    <property type="term" value="P:signal peptide processing"/>
    <property type="evidence" value="ECO:0007669"/>
    <property type="project" value="InterPro"/>
</dbReference>
<organism evidence="6 7">
    <name type="scientific">Kitasatospora aureofaciens</name>
    <name type="common">Streptomyces aureofaciens</name>
    <dbReference type="NCBI Taxonomy" id="1894"/>
    <lineage>
        <taxon>Bacteria</taxon>
        <taxon>Bacillati</taxon>
        <taxon>Actinomycetota</taxon>
        <taxon>Actinomycetes</taxon>
        <taxon>Kitasatosporales</taxon>
        <taxon>Streptomycetaceae</taxon>
        <taxon>Kitasatospora</taxon>
    </lineage>
</organism>
<dbReference type="EC" id="3.4.21.89" evidence="3"/>
<dbReference type="InterPro" id="IPR019533">
    <property type="entry name" value="Peptidase_S26"/>
</dbReference>
<dbReference type="GeneID" id="97484430"/>
<keyword evidence="3" id="KW-0378">Hydrolase</keyword>
<dbReference type="KEGG" id="kau:B6264_20270"/>
<evidence type="ECO:0000256" key="3">
    <source>
        <dbReference type="RuleBase" id="RU362042"/>
    </source>
</evidence>
<evidence type="ECO:0000313" key="5">
    <source>
        <dbReference type="EMBL" id="GGU63225.1"/>
    </source>
</evidence>
<dbReference type="Proteomes" id="UP000610124">
    <property type="component" value="Unassembled WGS sequence"/>
</dbReference>
<accession>A0A8H9LPW5</accession>
<keyword evidence="7" id="KW-1185">Reference proteome</keyword>
<dbReference type="EMBL" id="JPRF03000032">
    <property type="protein sequence ID" value="OEV35730.1"/>
    <property type="molecule type" value="Genomic_DNA"/>
</dbReference>
<comment type="subcellular location">
    <subcellularLocation>
        <location evidence="1">Cell membrane</location>
        <topology evidence="1">Single-pass type II membrane protein</topology>
    </subcellularLocation>
    <subcellularLocation>
        <location evidence="3">Membrane</location>
        <topology evidence="3">Single-pass type II membrane protein</topology>
    </subcellularLocation>
</comment>
<comment type="catalytic activity">
    <reaction evidence="3">
        <text>Cleavage of hydrophobic, N-terminal signal or leader sequences from secreted and periplasmic proteins.</text>
        <dbReference type="EC" id="3.4.21.89"/>
    </reaction>
</comment>
<feature type="transmembrane region" description="Helical" evidence="3">
    <location>
        <begin position="183"/>
        <end position="213"/>
    </location>
</feature>
<reference evidence="6 7" key="2">
    <citation type="submission" date="2014-07" db="EMBL/GenBank/DDBJ databases">
        <authorList>
            <person name="Zhang J.E."/>
            <person name="Yang H."/>
            <person name="Guo J."/>
            <person name="Deng Z."/>
            <person name="Luo H."/>
            <person name="Luo M."/>
            <person name="Zhao B."/>
        </authorList>
    </citation>
    <scope>NUCLEOTIDE SEQUENCE [LARGE SCALE GENOMIC DNA]</scope>
    <source>
        <strain evidence="6">ATCC 10762</strain>
        <strain evidence="7">ATCC 10762 / DSM 40127 / CCM 3239 / JCM 4008 / LMG 5968 / NBRC 12843 / NCIMB 8234 / A-377</strain>
    </source>
</reference>
<protein>
    <recommendedName>
        <fullName evidence="3">Signal peptidase I</fullName>
        <ecNumber evidence="3">3.4.21.89</ecNumber>
    </recommendedName>
</protein>
<reference evidence="5" key="5">
    <citation type="submission" date="2020-09" db="EMBL/GenBank/DDBJ databases">
        <authorList>
            <person name="Sun Q."/>
            <person name="Ohkuma M."/>
        </authorList>
    </citation>
    <scope>NUCLEOTIDE SEQUENCE</scope>
    <source>
        <strain evidence="5">JCM 4434</strain>
    </source>
</reference>
<evidence type="ECO:0000313" key="6">
    <source>
        <dbReference type="EMBL" id="OEV35730.1"/>
    </source>
</evidence>
<dbReference type="GO" id="GO:0005886">
    <property type="term" value="C:plasma membrane"/>
    <property type="evidence" value="ECO:0007669"/>
    <property type="project" value="UniProtKB-SubCell"/>
</dbReference>
<keyword evidence="3" id="KW-0645">Protease</keyword>
<dbReference type="AlphaFoldDB" id="A0A1E7N4W6"/>
<dbReference type="NCBIfam" id="TIGR02227">
    <property type="entry name" value="sigpep_I_bact"/>
    <property type="match status" value="1"/>
</dbReference>
<dbReference type="GO" id="GO:0009003">
    <property type="term" value="F:signal peptidase activity"/>
    <property type="evidence" value="ECO:0007669"/>
    <property type="project" value="UniProtKB-EC"/>
</dbReference>
<sequence>MPKRRARGLWFAVAVAVAGILCGALGLSVVLTGGYSVHRMDGTAMEPVLRPGDRMLADKVAAADVRRGEIYIADSPWGLQGSPVFRVTALGGQRITCAGGRLSLDGQPLDDPADRQSDTCRRDFDVTVPPGRAFLMGDRRATATDSRLHLDDGHQGTVDLAALTGDRVVWHSGNDSPALPGKLIGAALLMVLGALLTVFGVLGSVVIASFAAARRRAPAVPLD</sequence>
<evidence type="ECO:0000256" key="2">
    <source>
        <dbReference type="ARBA" id="ARBA00009370"/>
    </source>
</evidence>
<keyword evidence="3" id="KW-1133">Transmembrane helix</keyword>
<comment type="caution">
    <text evidence="6">The sequence shown here is derived from an EMBL/GenBank/DDBJ whole genome shotgun (WGS) entry which is preliminary data.</text>
</comment>
<dbReference type="PANTHER" id="PTHR43390:SF1">
    <property type="entry name" value="CHLOROPLAST PROCESSING PEPTIDASE"/>
    <property type="match status" value="1"/>
</dbReference>
<dbReference type="RefSeq" id="WP_030281574.1">
    <property type="nucleotide sequence ID" value="NZ_BMUB01000002.1"/>
</dbReference>
<evidence type="ECO:0000259" key="4">
    <source>
        <dbReference type="Pfam" id="PF10502"/>
    </source>
</evidence>
<accession>A0A1E7N4W6</accession>
<proteinExistence type="inferred from homology"/>
<dbReference type="GO" id="GO:0004252">
    <property type="term" value="F:serine-type endopeptidase activity"/>
    <property type="evidence" value="ECO:0007669"/>
    <property type="project" value="InterPro"/>
</dbReference>
<keyword evidence="3" id="KW-0472">Membrane</keyword>